<feature type="transmembrane region" description="Helical" evidence="1">
    <location>
        <begin position="6"/>
        <end position="26"/>
    </location>
</feature>
<dbReference type="AlphaFoldDB" id="A0A368XQQ2"/>
<comment type="caution">
    <text evidence="2">The sequence shown here is derived from an EMBL/GenBank/DDBJ whole genome shotgun (WGS) entry which is preliminary data.</text>
</comment>
<keyword evidence="1" id="KW-0812">Transmembrane</keyword>
<keyword evidence="1" id="KW-0472">Membrane</keyword>
<evidence type="ECO:0008006" key="4">
    <source>
        <dbReference type="Google" id="ProtNLM"/>
    </source>
</evidence>
<keyword evidence="3" id="KW-1185">Reference proteome</keyword>
<reference evidence="2 3" key="1">
    <citation type="submission" date="2018-07" db="EMBL/GenBank/DDBJ databases">
        <title>Genomic Encyclopedia of Type Strains, Phase IV (KMG-IV): sequencing the most valuable type-strain genomes for metagenomic binning, comparative biology and taxonomic classification.</title>
        <authorList>
            <person name="Goeker M."/>
        </authorList>
    </citation>
    <scope>NUCLEOTIDE SEQUENCE [LARGE SCALE GENOMIC DNA]</scope>
    <source>
        <strain evidence="2 3">DSM 21634</strain>
    </source>
</reference>
<sequence length="183" mass="19674">MTPVDNPALALWMVVVLPLWVAAGFLDWCCHRRTAIERTGGVRESSFHLAMFAQMGGAALMGLLLEPTVAVLAIFALLIATHELTVWLELRFVVGRRAVAPFEQMVHSFLEVLPVAGLLLLALASAASGGGVDGGEGGLRWRRHPLPGSYLAALIGAVLLLNVGPLLEELWRCVRHRRAGTGP</sequence>
<protein>
    <recommendedName>
        <fullName evidence="4">Diguanylate cyclase</fullName>
    </recommendedName>
</protein>
<proteinExistence type="predicted"/>
<feature type="transmembrane region" description="Helical" evidence="1">
    <location>
        <begin position="109"/>
        <end position="128"/>
    </location>
</feature>
<dbReference type="EMBL" id="QPJK01000005">
    <property type="protein sequence ID" value="RCW70342.1"/>
    <property type="molecule type" value="Genomic_DNA"/>
</dbReference>
<dbReference type="Proteomes" id="UP000252884">
    <property type="component" value="Unassembled WGS sequence"/>
</dbReference>
<name>A0A368XQQ2_9BURK</name>
<gene>
    <name evidence="2" type="ORF">DES41_105284</name>
</gene>
<evidence type="ECO:0000313" key="3">
    <source>
        <dbReference type="Proteomes" id="UP000252884"/>
    </source>
</evidence>
<evidence type="ECO:0000313" key="2">
    <source>
        <dbReference type="EMBL" id="RCW70342.1"/>
    </source>
</evidence>
<accession>A0A368XQQ2</accession>
<feature type="transmembrane region" description="Helical" evidence="1">
    <location>
        <begin position="47"/>
        <end position="65"/>
    </location>
</feature>
<feature type="transmembrane region" description="Helical" evidence="1">
    <location>
        <begin position="71"/>
        <end position="88"/>
    </location>
</feature>
<dbReference type="RefSeq" id="WP_245965777.1">
    <property type="nucleotide sequence ID" value="NZ_QPJK01000005.1"/>
</dbReference>
<organism evidence="2 3">
    <name type="scientific">Pseudorhodoferax soli</name>
    <dbReference type="NCBI Taxonomy" id="545864"/>
    <lineage>
        <taxon>Bacteria</taxon>
        <taxon>Pseudomonadati</taxon>
        <taxon>Pseudomonadota</taxon>
        <taxon>Betaproteobacteria</taxon>
        <taxon>Burkholderiales</taxon>
        <taxon>Comamonadaceae</taxon>
    </lineage>
</organism>
<evidence type="ECO:0000256" key="1">
    <source>
        <dbReference type="SAM" id="Phobius"/>
    </source>
</evidence>
<feature type="transmembrane region" description="Helical" evidence="1">
    <location>
        <begin position="148"/>
        <end position="167"/>
    </location>
</feature>
<keyword evidence="1" id="KW-1133">Transmembrane helix</keyword>